<dbReference type="SMART" id="SM00530">
    <property type="entry name" value="HTH_XRE"/>
    <property type="match status" value="1"/>
</dbReference>
<dbReference type="SUPFAM" id="SSF47413">
    <property type="entry name" value="lambda repressor-like DNA-binding domains"/>
    <property type="match status" value="1"/>
</dbReference>
<keyword evidence="4" id="KW-1185">Reference proteome</keyword>
<comment type="caution">
    <text evidence="3">The sequence shown here is derived from an EMBL/GenBank/DDBJ whole genome shotgun (WGS) entry which is preliminary data.</text>
</comment>
<protein>
    <submittedName>
        <fullName evidence="3">Transcriptional regulator with XRE-family HTH domain</fullName>
    </submittedName>
</protein>
<dbReference type="CDD" id="cd00093">
    <property type="entry name" value="HTH_XRE"/>
    <property type="match status" value="1"/>
</dbReference>
<accession>A0AAE3VGZ5</accession>
<dbReference type="Pfam" id="PF01381">
    <property type="entry name" value="HTH_3"/>
    <property type="match status" value="1"/>
</dbReference>
<dbReference type="Proteomes" id="UP001238163">
    <property type="component" value="Unassembled WGS sequence"/>
</dbReference>
<feature type="region of interest" description="Disordered" evidence="1">
    <location>
        <begin position="117"/>
        <end position="158"/>
    </location>
</feature>
<feature type="domain" description="HTH cro/C1-type" evidence="2">
    <location>
        <begin position="34"/>
        <end position="89"/>
    </location>
</feature>
<gene>
    <name evidence="3" type="ORF">J3R75_002312</name>
</gene>
<evidence type="ECO:0000313" key="3">
    <source>
        <dbReference type="EMBL" id="MDQ0290205.1"/>
    </source>
</evidence>
<dbReference type="InterPro" id="IPR001387">
    <property type="entry name" value="Cro/C1-type_HTH"/>
</dbReference>
<name>A0AAE3VGZ5_9BACT</name>
<dbReference type="GO" id="GO:0003677">
    <property type="term" value="F:DNA binding"/>
    <property type="evidence" value="ECO:0007669"/>
    <property type="project" value="InterPro"/>
</dbReference>
<dbReference type="RefSeq" id="WP_307261619.1">
    <property type="nucleotide sequence ID" value="NZ_JAUSVL010000001.1"/>
</dbReference>
<proteinExistence type="predicted"/>
<sequence>MATPQNGFSGLFDWAEQQDDYWLEGVKIEFAEQILAQMDARGMSRKELARRLGTSPAYVTKILRGTTNFTLESMVSIARALDCELRAYLHKEGTRSIGSECQCAACHEEAMDYTPTAKQPPAARAKDTAAGVKNTEAARGIGRKERNAEPRMDTSRHE</sequence>
<organism evidence="3 4">
    <name type="scientific">Oligosphaera ethanolica</name>
    <dbReference type="NCBI Taxonomy" id="760260"/>
    <lineage>
        <taxon>Bacteria</taxon>
        <taxon>Pseudomonadati</taxon>
        <taxon>Lentisphaerota</taxon>
        <taxon>Oligosphaeria</taxon>
        <taxon>Oligosphaerales</taxon>
        <taxon>Oligosphaeraceae</taxon>
        <taxon>Oligosphaera</taxon>
    </lineage>
</organism>
<dbReference type="EMBL" id="JAUSVL010000001">
    <property type="protein sequence ID" value="MDQ0290205.1"/>
    <property type="molecule type" value="Genomic_DNA"/>
</dbReference>
<evidence type="ECO:0000256" key="1">
    <source>
        <dbReference type="SAM" id="MobiDB-lite"/>
    </source>
</evidence>
<dbReference type="InterPro" id="IPR010982">
    <property type="entry name" value="Lambda_DNA-bd_dom_sf"/>
</dbReference>
<dbReference type="Gene3D" id="1.10.260.40">
    <property type="entry name" value="lambda repressor-like DNA-binding domains"/>
    <property type="match status" value="1"/>
</dbReference>
<evidence type="ECO:0000313" key="4">
    <source>
        <dbReference type="Proteomes" id="UP001238163"/>
    </source>
</evidence>
<dbReference type="AlphaFoldDB" id="A0AAE3VGZ5"/>
<evidence type="ECO:0000259" key="2">
    <source>
        <dbReference type="PROSITE" id="PS50943"/>
    </source>
</evidence>
<feature type="compositionally biased region" description="Basic and acidic residues" evidence="1">
    <location>
        <begin position="142"/>
        <end position="158"/>
    </location>
</feature>
<dbReference type="PROSITE" id="PS50943">
    <property type="entry name" value="HTH_CROC1"/>
    <property type="match status" value="1"/>
</dbReference>
<reference evidence="3" key="1">
    <citation type="submission" date="2023-07" db="EMBL/GenBank/DDBJ databases">
        <title>Genomic Encyclopedia of Type Strains, Phase IV (KMG-IV): sequencing the most valuable type-strain genomes for metagenomic binning, comparative biology and taxonomic classification.</title>
        <authorList>
            <person name="Goeker M."/>
        </authorList>
    </citation>
    <scope>NUCLEOTIDE SEQUENCE</scope>
    <source>
        <strain evidence="3">DSM 24202</strain>
    </source>
</reference>